<dbReference type="SUPFAM" id="SSF47384">
    <property type="entry name" value="Homodimeric domain of signal transducing histidine kinase"/>
    <property type="match status" value="1"/>
</dbReference>
<dbReference type="SMART" id="SM00388">
    <property type="entry name" value="HisKA"/>
    <property type="match status" value="1"/>
</dbReference>
<keyword evidence="11" id="KW-0472">Membrane</keyword>
<dbReference type="GO" id="GO:0005886">
    <property type="term" value="C:plasma membrane"/>
    <property type="evidence" value="ECO:0007669"/>
    <property type="project" value="UniProtKB-SubCell"/>
</dbReference>
<keyword evidence="10" id="KW-0175">Coiled coil</keyword>
<dbReference type="PROSITE" id="PS51257">
    <property type="entry name" value="PROKAR_LIPOPROTEIN"/>
    <property type="match status" value="1"/>
</dbReference>
<protein>
    <recommendedName>
        <fullName evidence="3">histidine kinase</fullName>
        <ecNumber evidence="3">2.7.13.3</ecNumber>
    </recommendedName>
</protein>
<organism evidence="13 14">
    <name type="scientific">Thermoanaerobaculum aquaticum</name>
    <dbReference type="NCBI Taxonomy" id="1312852"/>
    <lineage>
        <taxon>Bacteria</taxon>
        <taxon>Pseudomonadati</taxon>
        <taxon>Acidobacteriota</taxon>
        <taxon>Thermoanaerobaculia</taxon>
        <taxon>Thermoanaerobaculales</taxon>
        <taxon>Thermoanaerobaculaceae</taxon>
        <taxon>Thermoanaerobaculum</taxon>
    </lineage>
</organism>
<dbReference type="SMART" id="SM00387">
    <property type="entry name" value="HATPase_c"/>
    <property type="match status" value="1"/>
</dbReference>
<dbReference type="InterPro" id="IPR036097">
    <property type="entry name" value="HisK_dim/P_sf"/>
</dbReference>
<comment type="caution">
    <text evidence="13">The sequence shown here is derived from an EMBL/GenBank/DDBJ whole genome shotgun (WGS) entry which is preliminary data.</text>
</comment>
<accession>A0A062Y158</accession>
<keyword evidence="11" id="KW-1133">Transmembrane helix</keyword>
<comment type="subcellular location">
    <subcellularLocation>
        <location evidence="2">Cell membrane</location>
        <topology evidence="2">Multi-pass membrane protein</topology>
    </subcellularLocation>
</comment>
<dbReference type="PANTHER" id="PTHR44936:SF10">
    <property type="entry name" value="SENSOR PROTEIN RSTB"/>
    <property type="match status" value="1"/>
</dbReference>
<evidence type="ECO:0000256" key="5">
    <source>
        <dbReference type="ARBA" id="ARBA00022553"/>
    </source>
</evidence>
<evidence type="ECO:0000256" key="4">
    <source>
        <dbReference type="ARBA" id="ARBA00022475"/>
    </source>
</evidence>
<reference evidence="13 14" key="1">
    <citation type="submission" date="2014-04" db="EMBL/GenBank/DDBJ databases">
        <title>The Genome Sequence of Thermoanaerobaculum aquaticum MP-01, The First Cultivated Group 23 Acidobacterium.</title>
        <authorList>
            <person name="Stamps B.W."/>
            <person name="Losey N.A."/>
            <person name="Lawson P.A."/>
            <person name="Stevenson B.S."/>
        </authorList>
    </citation>
    <scope>NUCLEOTIDE SEQUENCE [LARGE SCALE GENOMIC DNA]</scope>
    <source>
        <strain evidence="13 14">MP-01</strain>
    </source>
</reference>
<evidence type="ECO:0000256" key="10">
    <source>
        <dbReference type="SAM" id="Coils"/>
    </source>
</evidence>
<keyword evidence="5" id="KW-0597">Phosphoprotein</keyword>
<keyword evidence="14" id="KW-1185">Reference proteome</keyword>
<keyword evidence="4" id="KW-1003">Cell membrane</keyword>
<dbReference type="EC" id="2.7.13.3" evidence="3"/>
<comment type="catalytic activity">
    <reaction evidence="1">
        <text>ATP + protein L-histidine = ADP + protein N-phospho-L-histidine.</text>
        <dbReference type="EC" id="2.7.13.3"/>
    </reaction>
</comment>
<evidence type="ECO:0000313" key="13">
    <source>
        <dbReference type="EMBL" id="KDA54136.1"/>
    </source>
</evidence>
<dbReference type="GO" id="GO:0005524">
    <property type="term" value="F:ATP binding"/>
    <property type="evidence" value="ECO:0007669"/>
    <property type="project" value="UniProtKB-KW"/>
</dbReference>
<gene>
    <name evidence="13" type="ORF">EG19_00800</name>
</gene>
<dbReference type="InterPro" id="IPR003661">
    <property type="entry name" value="HisK_dim/P_dom"/>
</dbReference>
<dbReference type="Pfam" id="PF02518">
    <property type="entry name" value="HATPase_c"/>
    <property type="match status" value="1"/>
</dbReference>
<dbReference type="PROSITE" id="PS50109">
    <property type="entry name" value="HIS_KIN"/>
    <property type="match status" value="1"/>
</dbReference>
<sequence>MKSLPVRRFAEVRALLLLVILLLVLGCLLPLVGLYVMAYAPREDPDPLMTTAAAVAAAIQEGQLPVVPGTKVGVALYRGETGLWKVGAVPPTPYWPFPSRAGWEQAGRPTVAQGEWQGQRLRVVLWPVGEDRLLQVVAPVEENRHQRWLAATVLLSLVLALAGGGLAWFLVGRVLSPYGELLEEARRFSGRMGGGPEDVFLVSTFRQAVQRVEEQERELAARAQELSELSAGLAHELRNNLSVMEGYLRLARENPQELARYLQVLAAEVQAQREFLERFMTFVRPVAAQKTTFRLGPLVTQVASRLASAFPQVKLECVGDAELVADPTAVRVVLENLLRNACEAASRRADGRVKATVQLEARKVQVVVEDNGPGIPEDQRGTLFEPFVSQKPAGGIGLALARRLARAMGGEVELVSAREPTAFVARFPQEASP</sequence>
<keyword evidence="6" id="KW-0808">Transferase</keyword>
<dbReference type="GO" id="GO:0000155">
    <property type="term" value="F:phosphorelay sensor kinase activity"/>
    <property type="evidence" value="ECO:0007669"/>
    <property type="project" value="InterPro"/>
</dbReference>
<dbReference type="InterPro" id="IPR050980">
    <property type="entry name" value="2C_sensor_his_kinase"/>
</dbReference>
<evidence type="ECO:0000256" key="2">
    <source>
        <dbReference type="ARBA" id="ARBA00004651"/>
    </source>
</evidence>
<evidence type="ECO:0000256" key="9">
    <source>
        <dbReference type="ARBA" id="ARBA00022840"/>
    </source>
</evidence>
<dbReference type="STRING" id="1312852.EG19_00800"/>
<dbReference type="Pfam" id="PF00512">
    <property type="entry name" value="HisKA"/>
    <property type="match status" value="1"/>
</dbReference>
<proteinExistence type="predicted"/>
<name>A0A062Y158_9BACT</name>
<evidence type="ECO:0000256" key="11">
    <source>
        <dbReference type="SAM" id="Phobius"/>
    </source>
</evidence>
<feature type="domain" description="Histidine kinase" evidence="12">
    <location>
        <begin position="232"/>
        <end position="431"/>
    </location>
</feature>
<dbReference type="PANTHER" id="PTHR44936">
    <property type="entry name" value="SENSOR PROTEIN CREC"/>
    <property type="match status" value="1"/>
</dbReference>
<dbReference type="PRINTS" id="PR00344">
    <property type="entry name" value="BCTRLSENSOR"/>
</dbReference>
<dbReference type="Proteomes" id="UP000027284">
    <property type="component" value="Unassembled WGS sequence"/>
</dbReference>
<dbReference type="AlphaFoldDB" id="A0A062Y158"/>
<dbReference type="EMBL" id="JMFG01000011">
    <property type="protein sequence ID" value="KDA54136.1"/>
    <property type="molecule type" value="Genomic_DNA"/>
</dbReference>
<evidence type="ECO:0000256" key="8">
    <source>
        <dbReference type="ARBA" id="ARBA00022777"/>
    </source>
</evidence>
<dbReference type="InterPro" id="IPR036890">
    <property type="entry name" value="HATPase_C_sf"/>
</dbReference>
<feature type="transmembrane region" description="Helical" evidence="11">
    <location>
        <begin position="12"/>
        <end position="40"/>
    </location>
</feature>
<dbReference type="InterPro" id="IPR005467">
    <property type="entry name" value="His_kinase_dom"/>
</dbReference>
<dbReference type="InterPro" id="IPR003594">
    <property type="entry name" value="HATPase_dom"/>
</dbReference>
<evidence type="ECO:0000313" key="14">
    <source>
        <dbReference type="Proteomes" id="UP000027284"/>
    </source>
</evidence>
<dbReference type="InterPro" id="IPR004358">
    <property type="entry name" value="Sig_transdc_His_kin-like_C"/>
</dbReference>
<evidence type="ECO:0000256" key="1">
    <source>
        <dbReference type="ARBA" id="ARBA00000085"/>
    </source>
</evidence>
<evidence type="ECO:0000259" key="12">
    <source>
        <dbReference type="PROSITE" id="PS50109"/>
    </source>
</evidence>
<dbReference type="Gene3D" id="3.30.565.10">
    <property type="entry name" value="Histidine kinase-like ATPase, C-terminal domain"/>
    <property type="match status" value="1"/>
</dbReference>
<keyword evidence="11" id="KW-0812">Transmembrane</keyword>
<dbReference type="SUPFAM" id="SSF55874">
    <property type="entry name" value="ATPase domain of HSP90 chaperone/DNA topoisomerase II/histidine kinase"/>
    <property type="match status" value="1"/>
</dbReference>
<dbReference type="OrthoDB" id="9815750at2"/>
<evidence type="ECO:0000256" key="7">
    <source>
        <dbReference type="ARBA" id="ARBA00022741"/>
    </source>
</evidence>
<evidence type="ECO:0000256" key="6">
    <source>
        <dbReference type="ARBA" id="ARBA00022679"/>
    </source>
</evidence>
<dbReference type="CDD" id="cd00082">
    <property type="entry name" value="HisKA"/>
    <property type="match status" value="1"/>
</dbReference>
<keyword evidence="8" id="KW-0418">Kinase</keyword>
<keyword evidence="7" id="KW-0547">Nucleotide-binding</keyword>
<evidence type="ECO:0000256" key="3">
    <source>
        <dbReference type="ARBA" id="ARBA00012438"/>
    </source>
</evidence>
<feature type="coiled-coil region" evidence="10">
    <location>
        <begin position="205"/>
        <end position="232"/>
    </location>
</feature>
<keyword evidence="9" id="KW-0067">ATP-binding</keyword>
<dbReference type="Gene3D" id="1.10.287.130">
    <property type="match status" value="1"/>
</dbReference>
<feature type="transmembrane region" description="Helical" evidence="11">
    <location>
        <begin position="148"/>
        <end position="171"/>
    </location>
</feature>
<dbReference type="RefSeq" id="WP_038048176.1">
    <property type="nucleotide sequence ID" value="NZ_JMFG01000011.1"/>
</dbReference>